<dbReference type="GO" id="GO:0005886">
    <property type="term" value="C:plasma membrane"/>
    <property type="evidence" value="ECO:0007669"/>
    <property type="project" value="UniProtKB-SubCell"/>
</dbReference>
<keyword evidence="3 6" id="KW-0812">Transmembrane</keyword>
<dbReference type="EMBL" id="CP009313">
    <property type="protein sequence ID" value="AJE41641.1"/>
    <property type="molecule type" value="Genomic_DNA"/>
</dbReference>
<keyword evidence="9" id="KW-1185">Reference proteome</keyword>
<feature type="transmembrane region" description="Helical" evidence="6">
    <location>
        <begin position="368"/>
        <end position="387"/>
    </location>
</feature>
<feature type="transmembrane region" description="Helical" evidence="6">
    <location>
        <begin position="132"/>
        <end position="153"/>
    </location>
</feature>
<dbReference type="HOGENOM" id="CLU_050201_0_0_11"/>
<dbReference type="STRING" id="40318.SNOD_17635"/>
<evidence type="ECO:0000313" key="9">
    <source>
        <dbReference type="Proteomes" id="UP000031526"/>
    </source>
</evidence>
<name>A0A0B5DMH4_9ACTN</name>
<gene>
    <name evidence="8" type="ORF">CP978_17940</name>
    <name evidence="7" type="ORF">SNOD_17635</name>
</gene>
<dbReference type="InterPro" id="IPR002797">
    <property type="entry name" value="Polysacc_synth"/>
</dbReference>
<proteinExistence type="predicted"/>
<feature type="transmembrane region" description="Helical" evidence="6">
    <location>
        <begin position="30"/>
        <end position="49"/>
    </location>
</feature>
<keyword evidence="2" id="KW-1003">Cell membrane</keyword>
<dbReference type="PANTHER" id="PTHR30250:SF11">
    <property type="entry name" value="O-ANTIGEN TRANSPORTER-RELATED"/>
    <property type="match status" value="1"/>
</dbReference>
<dbReference type="EMBL" id="CP023747">
    <property type="protein sequence ID" value="QEV40175.1"/>
    <property type="molecule type" value="Genomic_DNA"/>
</dbReference>
<evidence type="ECO:0000256" key="3">
    <source>
        <dbReference type="ARBA" id="ARBA00022692"/>
    </source>
</evidence>
<feature type="transmembrane region" description="Helical" evidence="6">
    <location>
        <begin position="159"/>
        <end position="186"/>
    </location>
</feature>
<feature type="transmembrane region" description="Helical" evidence="6">
    <location>
        <begin position="276"/>
        <end position="301"/>
    </location>
</feature>
<evidence type="ECO:0000313" key="8">
    <source>
        <dbReference type="EMBL" id="QEV40175.1"/>
    </source>
</evidence>
<evidence type="ECO:0000256" key="1">
    <source>
        <dbReference type="ARBA" id="ARBA00004651"/>
    </source>
</evidence>
<feature type="transmembrane region" description="Helical" evidence="6">
    <location>
        <begin position="307"/>
        <end position="327"/>
    </location>
</feature>
<feature type="transmembrane region" description="Helical" evidence="6">
    <location>
        <begin position="339"/>
        <end position="362"/>
    </location>
</feature>
<sequence>MMVARTGSLGMGVLASVVVARALPPEGRGTYYMAVSVATAALTLGHLSVEQAQTALWSEKRRRSRLDANSVPLGLCLGGAAALVAIVLCLLFQGRGNIPDIWLLATACAGVPLGMGVLYGTNITVLRDRPQIAGWAMLGSAVAQCLCLVLLGLTGHLTVASVVIAWVLSFAASLAVLIAAGGVTVARPDLRLARTTCVKGLRLHTGSAASYLLLRSDVFLLNALAGPREVGIYTLGVTLAELSRLAVDVFAQVTLPLQFDDEAHDPALVTVRIVRFMLLLGAASAVVTVTVVSALITPVYGHAYAEAGTLVAWLVPGILLLSAGRPVSTYLLRRRSPRVLVLPSLIALVANVALNAALIPLWGAIGCAVASTVAYTALVSFQVVFFTRTSGIGWRQLLPTSAEASRVTTEVKHRWGQLHIGRVS</sequence>
<keyword evidence="4 6" id="KW-1133">Transmembrane helix</keyword>
<accession>A0A0B5DMH4</accession>
<dbReference type="Pfam" id="PF01943">
    <property type="entry name" value="Polysacc_synt"/>
    <property type="match status" value="1"/>
</dbReference>
<dbReference type="InterPro" id="IPR050833">
    <property type="entry name" value="Poly_Biosynth_Transport"/>
</dbReference>
<organism evidence="7 9">
    <name type="scientific">Streptomyces nodosus</name>
    <dbReference type="NCBI Taxonomy" id="40318"/>
    <lineage>
        <taxon>Bacteria</taxon>
        <taxon>Bacillati</taxon>
        <taxon>Actinomycetota</taxon>
        <taxon>Actinomycetes</taxon>
        <taxon>Kitasatosporales</taxon>
        <taxon>Streptomycetaceae</taxon>
        <taxon>Streptomyces</taxon>
    </lineage>
</organism>
<comment type="subcellular location">
    <subcellularLocation>
        <location evidence="1">Cell membrane</location>
        <topology evidence="1">Multi-pass membrane protein</topology>
    </subcellularLocation>
</comment>
<dbReference type="PANTHER" id="PTHR30250">
    <property type="entry name" value="PST FAMILY PREDICTED COLANIC ACID TRANSPORTER"/>
    <property type="match status" value="1"/>
</dbReference>
<evidence type="ECO:0000256" key="5">
    <source>
        <dbReference type="ARBA" id="ARBA00023136"/>
    </source>
</evidence>
<feature type="transmembrane region" description="Helical" evidence="6">
    <location>
        <begin position="70"/>
        <end position="95"/>
    </location>
</feature>
<evidence type="ECO:0000313" key="7">
    <source>
        <dbReference type="EMBL" id="AJE41641.1"/>
    </source>
</evidence>
<reference evidence="9" key="1">
    <citation type="submission" date="2014-09" db="EMBL/GenBank/DDBJ databases">
        <title>Sequence of the Streptomyces nodosus genome.</title>
        <authorList>
            <person name="Sweeney P."/>
            <person name="Stephens N."/>
            <person name="Murphy C."/>
            <person name="Caffrey P."/>
        </authorList>
    </citation>
    <scope>NUCLEOTIDE SEQUENCE [LARGE SCALE GENOMIC DNA]</scope>
    <source>
        <strain evidence="9">ATCC 14899</strain>
    </source>
</reference>
<dbReference type="AlphaFoldDB" id="A0A0B5DMH4"/>
<evidence type="ECO:0000256" key="4">
    <source>
        <dbReference type="ARBA" id="ARBA00022989"/>
    </source>
</evidence>
<reference evidence="7 9" key="2">
    <citation type="journal article" date="2016" name="Appl. Microbiol. Biotechnol.">
        <title>Exploiting the genome sequence of Streptomyces nodosus for enhanced antibiotic production.</title>
        <authorList>
            <person name="Sweeney P."/>
            <person name="Murphy C.D."/>
            <person name="Caffrey P."/>
        </authorList>
    </citation>
    <scope>NUCLEOTIDE SEQUENCE [LARGE SCALE GENOMIC DNA]</scope>
    <source>
        <strain evidence="7 9">ATCC 14899</strain>
    </source>
</reference>
<dbReference type="KEGG" id="snq:CP978_17940"/>
<reference evidence="8 10" key="3">
    <citation type="submission" date="2017-09" db="EMBL/GenBank/DDBJ databases">
        <title>Streptomyces genome completion.</title>
        <authorList>
            <person name="Lee N."/>
            <person name="Cho B.-K."/>
        </authorList>
    </citation>
    <scope>NUCLEOTIDE SEQUENCE [LARGE SCALE GENOMIC DNA]</scope>
    <source>
        <strain evidence="8 10">ATCC 14899</strain>
    </source>
</reference>
<dbReference type="Proteomes" id="UP000031526">
    <property type="component" value="Chromosome"/>
</dbReference>
<protein>
    <submittedName>
        <fullName evidence="7">Uncharacterized protein</fullName>
    </submittedName>
</protein>
<feature type="transmembrane region" description="Helical" evidence="6">
    <location>
        <begin position="101"/>
        <end position="120"/>
    </location>
</feature>
<evidence type="ECO:0000256" key="2">
    <source>
        <dbReference type="ARBA" id="ARBA00022475"/>
    </source>
</evidence>
<evidence type="ECO:0000313" key="10">
    <source>
        <dbReference type="Proteomes" id="UP000325763"/>
    </source>
</evidence>
<evidence type="ECO:0000256" key="6">
    <source>
        <dbReference type="SAM" id="Phobius"/>
    </source>
</evidence>
<dbReference type="Proteomes" id="UP000325763">
    <property type="component" value="Chromosome"/>
</dbReference>
<keyword evidence="5 6" id="KW-0472">Membrane</keyword>